<evidence type="ECO:0000313" key="1">
    <source>
        <dbReference type="EMBL" id="OIJ90310.1"/>
    </source>
</evidence>
<keyword evidence="2" id="KW-1185">Reference proteome</keyword>
<dbReference type="EMBL" id="MLYO01000090">
    <property type="protein sequence ID" value="OIJ90310.1"/>
    <property type="molecule type" value="Genomic_DNA"/>
</dbReference>
<sequence length="62" mass="5836">MLSVENGGAMTAERGSGSGCAGLCGRLASVDGATLEAGVAGKSAFVLVAGVPPAAATNEVMP</sequence>
<dbReference type="Proteomes" id="UP000179642">
    <property type="component" value="Unassembled WGS sequence"/>
</dbReference>
<protein>
    <submittedName>
        <fullName evidence="1">Uncharacterized protein</fullName>
    </submittedName>
</protein>
<evidence type="ECO:0000313" key="2">
    <source>
        <dbReference type="Proteomes" id="UP000179642"/>
    </source>
</evidence>
<name>A0A1S2P9G5_9ACTN</name>
<organism evidence="1 2">
    <name type="scientific">Streptomyces monashensis</name>
    <dbReference type="NCBI Taxonomy" id="1678012"/>
    <lineage>
        <taxon>Bacteria</taxon>
        <taxon>Bacillati</taxon>
        <taxon>Actinomycetota</taxon>
        <taxon>Actinomycetes</taxon>
        <taxon>Kitasatosporales</taxon>
        <taxon>Streptomycetaceae</taxon>
        <taxon>Streptomyces</taxon>
    </lineage>
</organism>
<proteinExistence type="predicted"/>
<comment type="caution">
    <text evidence="1">The sequence shown here is derived from an EMBL/GenBank/DDBJ whole genome shotgun (WGS) entry which is preliminary data.</text>
</comment>
<accession>A0A1S2P9G5</accession>
<gene>
    <name evidence="1" type="ORF">BIV23_40770</name>
</gene>
<dbReference type="RefSeq" id="WP_071386054.1">
    <property type="nucleotide sequence ID" value="NZ_MLYO01000090.1"/>
</dbReference>
<dbReference type="AlphaFoldDB" id="A0A1S2P9G5"/>
<reference evidence="1 2" key="1">
    <citation type="submission" date="2016-10" db="EMBL/GenBank/DDBJ databases">
        <title>Genome sequence of Streptomyces sp. MUSC 1.</title>
        <authorList>
            <person name="Lee L.-H."/>
            <person name="Ser H.-L."/>
            <person name="Law J.W.-F."/>
        </authorList>
    </citation>
    <scope>NUCLEOTIDE SEQUENCE [LARGE SCALE GENOMIC DNA]</scope>
    <source>
        <strain evidence="1 2">MUSC 1</strain>
    </source>
</reference>